<dbReference type="InterPro" id="IPR001806">
    <property type="entry name" value="Small_GTPase"/>
</dbReference>
<organism evidence="2 3">
    <name type="scientific">Saprolegnia parasitica (strain CBS 223.65)</name>
    <dbReference type="NCBI Taxonomy" id="695850"/>
    <lineage>
        <taxon>Eukaryota</taxon>
        <taxon>Sar</taxon>
        <taxon>Stramenopiles</taxon>
        <taxon>Oomycota</taxon>
        <taxon>Saprolegniomycetes</taxon>
        <taxon>Saprolegniales</taxon>
        <taxon>Saprolegniaceae</taxon>
        <taxon>Saprolegnia</taxon>
    </lineage>
</organism>
<dbReference type="EMBL" id="KK583242">
    <property type="protein sequence ID" value="KDO24463.1"/>
    <property type="molecule type" value="Genomic_DNA"/>
</dbReference>
<dbReference type="RefSeq" id="XP_012204884.1">
    <property type="nucleotide sequence ID" value="XM_012349494.1"/>
</dbReference>
<dbReference type="Proteomes" id="UP000030745">
    <property type="component" value="Unassembled WGS sequence"/>
</dbReference>
<dbReference type="Pfam" id="PF00071">
    <property type="entry name" value="Ras"/>
    <property type="match status" value="1"/>
</dbReference>
<reference evidence="2 3" key="1">
    <citation type="journal article" date="2013" name="PLoS Genet.">
        <title>Distinctive expansion of potential virulence genes in the genome of the oomycete fish pathogen Saprolegnia parasitica.</title>
        <authorList>
            <person name="Jiang R.H."/>
            <person name="de Bruijn I."/>
            <person name="Haas B.J."/>
            <person name="Belmonte R."/>
            <person name="Lobach L."/>
            <person name="Christie J."/>
            <person name="van den Ackerveken G."/>
            <person name="Bottin A."/>
            <person name="Bulone V."/>
            <person name="Diaz-Moreno S.M."/>
            <person name="Dumas B."/>
            <person name="Fan L."/>
            <person name="Gaulin E."/>
            <person name="Govers F."/>
            <person name="Grenville-Briggs L.J."/>
            <person name="Horner N.R."/>
            <person name="Levin J.Z."/>
            <person name="Mammella M."/>
            <person name="Meijer H.J."/>
            <person name="Morris P."/>
            <person name="Nusbaum C."/>
            <person name="Oome S."/>
            <person name="Phillips A.J."/>
            <person name="van Rooyen D."/>
            <person name="Rzeszutek E."/>
            <person name="Saraiva M."/>
            <person name="Secombes C.J."/>
            <person name="Seidl M.F."/>
            <person name="Snel B."/>
            <person name="Stassen J.H."/>
            <person name="Sykes S."/>
            <person name="Tripathy S."/>
            <person name="van den Berg H."/>
            <person name="Vega-Arreguin J.C."/>
            <person name="Wawra S."/>
            <person name="Young S.K."/>
            <person name="Zeng Q."/>
            <person name="Dieguez-Uribeondo J."/>
            <person name="Russ C."/>
            <person name="Tyler B.M."/>
            <person name="van West P."/>
        </authorList>
    </citation>
    <scope>NUCLEOTIDE SEQUENCE [LARGE SCALE GENOMIC DNA]</scope>
    <source>
        <strain evidence="2 3">CBS 223.65</strain>
    </source>
</reference>
<feature type="region of interest" description="Disordered" evidence="1">
    <location>
        <begin position="92"/>
        <end position="112"/>
    </location>
</feature>
<sequence length="112" mass="12691">MAEEEAIDLQQDRQPMTPAPELVVEEAATVVKKPHTIKRLLLGDSRLRPLRLKDEHDVALQIWDTAGQERFHRITSSRRLSLIVLREKGTSGSILVDDSPTSDNNRRADNVQ</sequence>
<dbReference type="GO" id="GO:0003924">
    <property type="term" value="F:GTPase activity"/>
    <property type="evidence" value="ECO:0007669"/>
    <property type="project" value="InterPro"/>
</dbReference>
<dbReference type="GO" id="GO:0005525">
    <property type="term" value="F:GTP binding"/>
    <property type="evidence" value="ECO:0007669"/>
    <property type="project" value="InterPro"/>
</dbReference>
<proteinExistence type="predicted"/>
<dbReference type="GeneID" id="24131993"/>
<dbReference type="STRING" id="695850.A0A067C1P1"/>
<dbReference type="SUPFAM" id="SSF52540">
    <property type="entry name" value="P-loop containing nucleoside triphosphate hydrolases"/>
    <property type="match status" value="1"/>
</dbReference>
<dbReference type="InterPro" id="IPR027417">
    <property type="entry name" value="P-loop_NTPase"/>
</dbReference>
<dbReference type="AlphaFoldDB" id="A0A067C1P1"/>
<accession>A0A067C1P1</accession>
<evidence type="ECO:0000313" key="2">
    <source>
        <dbReference type="EMBL" id="KDO24463.1"/>
    </source>
</evidence>
<keyword evidence="3" id="KW-1185">Reference proteome</keyword>
<evidence type="ECO:0000313" key="3">
    <source>
        <dbReference type="Proteomes" id="UP000030745"/>
    </source>
</evidence>
<dbReference type="Gene3D" id="3.40.50.300">
    <property type="entry name" value="P-loop containing nucleotide triphosphate hydrolases"/>
    <property type="match status" value="1"/>
</dbReference>
<dbReference type="KEGG" id="spar:SPRG_09845"/>
<gene>
    <name evidence="2" type="ORF">SPRG_09845</name>
</gene>
<protein>
    <submittedName>
        <fullName evidence="2">Uncharacterized protein</fullName>
    </submittedName>
</protein>
<name>A0A067C1P1_SAPPC</name>
<dbReference type="VEuPathDB" id="FungiDB:SPRG_09845"/>
<evidence type="ECO:0000256" key="1">
    <source>
        <dbReference type="SAM" id="MobiDB-lite"/>
    </source>
</evidence>